<dbReference type="GeneID" id="79266333"/>
<organism evidence="2 3">
    <name type="scientific">Halosegnis marinus</name>
    <dbReference type="NCBI Taxonomy" id="3034023"/>
    <lineage>
        <taxon>Archaea</taxon>
        <taxon>Methanobacteriati</taxon>
        <taxon>Methanobacteriota</taxon>
        <taxon>Stenosarchaea group</taxon>
        <taxon>Halobacteria</taxon>
        <taxon>Halobacteriales</taxon>
        <taxon>Natronomonadaceae</taxon>
        <taxon>Halosegnis</taxon>
    </lineage>
</organism>
<evidence type="ECO:0000313" key="3">
    <source>
        <dbReference type="Proteomes" id="UP001596398"/>
    </source>
</evidence>
<keyword evidence="3" id="KW-1185">Reference proteome</keyword>
<name>A0ABD5ZMU7_9EURY</name>
<keyword evidence="1" id="KW-0472">Membrane</keyword>
<accession>A0ABD5ZMU7</accession>
<dbReference type="Proteomes" id="UP001596398">
    <property type="component" value="Unassembled WGS sequence"/>
</dbReference>
<sequence>MNGRTLWRLVPAVLLVAGFGTAALARTGYLPRSAVVVAAGVGGVLWGLHMLATPAVHSPVLSGSLPNASEGARERAPRWTRAKGVLALVFGLAMLGLAVAN</sequence>
<keyword evidence="1" id="KW-0812">Transmembrane</keyword>
<comment type="caution">
    <text evidence="2">The sequence shown here is derived from an EMBL/GenBank/DDBJ whole genome shotgun (WGS) entry which is preliminary data.</text>
</comment>
<reference evidence="2 3" key="1">
    <citation type="journal article" date="2019" name="Int. J. Syst. Evol. Microbiol.">
        <title>The Global Catalogue of Microorganisms (GCM) 10K type strain sequencing project: providing services to taxonomists for standard genome sequencing and annotation.</title>
        <authorList>
            <consortium name="The Broad Institute Genomics Platform"/>
            <consortium name="The Broad Institute Genome Sequencing Center for Infectious Disease"/>
            <person name="Wu L."/>
            <person name="Ma J."/>
        </authorList>
    </citation>
    <scope>NUCLEOTIDE SEQUENCE [LARGE SCALE GENOMIC DNA]</scope>
    <source>
        <strain evidence="2 3">DT85</strain>
    </source>
</reference>
<dbReference type="AlphaFoldDB" id="A0ABD5ZMU7"/>
<feature type="transmembrane region" description="Helical" evidence="1">
    <location>
        <begin position="82"/>
        <end position="100"/>
    </location>
</feature>
<dbReference type="RefSeq" id="WP_276235678.1">
    <property type="nucleotide sequence ID" value="NZ_CP119802.1"/>
</dbReference>
<dbReference type="EMBL" id="JBHTAP010000001">
    <property type="protein sequence ID" value="MFC7234665.1"/>
    <property type="molecule type" value="Genomic_DNA"/>
</dbReference>
<feature type="transmembrane region" description="Helical" evidence="1">
    <location>
        <begin position="35"/>
        <end position="61"/>
    </location>
</feature>
<evidence type="ECO:0000256" key="1">
    <source>
        <dbReference type="SAM" id="Phobius"/>
    </source>
</evidence>
<gene>
    <name evidence="2" type="ORF">ACFQJ4_04950</name>
</gene>
<keyword evidence="1" id="KW-1133">Transmembrane helix</keyword>
<protein>
    <submittedName>
        <fullName evidence="2">Uncharacterized protein</fullName>
    </submittedName>
</protein>
<proteinExistence type="predicted"/>
<evidence type="ECO:0000313" key="2">
    <source>
        <dbReference type="EMBL" id="MFC7234665.1"/>
    </source>
</evidence>